<evidence type="ECO:0000256" key="1">
    <source>
        <dbReference type="SAM" id="Coils"/>
    </source>
</evidence>
<dbReference type="GeneID" id="22915257"/>
<dbReference type="SUPFAM" id="SSF46579">
    <property type="entry name" value="Prefoldin"/>
    <property type="match status" value="1"/>
</dbReference>
<reference evidence="2" key="1">
    <citation type="submission" date="2013-12" db="EMBL/GenBank/DDBJ databases">
        <authorList>
            <person name="Omoto C.K."/>
            <person name="Sibley D."/>
            <person name="Venepally P."/>
            <person name="Hadjithomas M."/>
            <person name="Karamycheva S."/>
            <person name="Brunk B."/>
            <person name="Roos D."/>
            <person name="Caler E."/>
            <person name="Lorenzi H."/>
        </authorList>
    </citation>
    <scope>NUCLEOTIDE SEQUENCE</scope>
</reference>
<dbReference type="VEuPathDB" id="CryptoDB:GNI_150740"/>
<gene>
    <name evidence="2" type="ORF">GNI_150740</name>
</gene>
<dbReference type="Gene3D" id="1.10.287.370">
    <property type="match status" value="1"/>
</dbReference>
<organism evidence="2 3">
    <name type="scientific">Gregarina niphandrodes</name>
    <name type="common">Septate eugregarine</name>
    <dbReference type="NCBI Taxonomy" id="110365"/>
    <lineage>
        <taxon>Eukaryota</taxon>
        <taxon>Sar</taxon>
        <taxon>Alveolata</taxon>
        <taxon>Apicomplexa</taxon>
        <taxon>Conoidasida</taxon>
        <taxon>Gregarinasina</taxon>
        <taxon>Eugregarinorida</taxon>
        <taxon>Gregarinidae</taxon>
        <taxon>Gregarina</taxon>
    </lineage>
</organism>
<evidence type="ECO:0000313" key="2">
    <source>
        <dbReference type="EMBL" id="EZG44196.1"/>
    </source>
</evidence>
<keyword evidence="3" id="KW-1185">Reference proteome</keyword>
<accession>A0A023AZH9</accession>
<dbReference type="Proteomes" id="UP000019763">
    <property type="component" value="Unassembled WGS sequence"/>
</dbReference>
<comment type="caution">
    <text evidence="2">The sequence shown here is derived from an EMBL/GenBank/DDBJ whole genome shotgun (WGS) entry which is preliminary data.</text>
</comment>
<proteinExistence type="predicted"/>
<name>A0A023AZH9_GRENI</name>
<feature type="coiled-coil region" evidence="1">
    <location>
        <begin position="73"/>
        <end position="121"/>
    </location>
</feature>
<evidence type="ECO:0000313" key="3">
    <source>
        <dbReference type="Proteomes" id="UP000019763"/>
    </source>
</evidence>
<dbReference type="InterPro" id="IPR009053">
    <property type="entry name" value="Prefoldin"/>
</dbReference>
<protein>
    <submittedName>
        <fullName evidence="2">Prefoldin subunit</fullName>
    </submittedName>
</protein>
<dbReference type="AlphaFoldDB" id="A0A023AZH9"/>
<dbReference type="EMBL" id="AFNH02001122">
    <property type="protein sequence ID" value="EZG44196.1"/>
    <property type="molecule type" value="Genomic_DNA"/>
</dbReference>
<keyword evidence="1" id="KW-0175">Coiled coil</keyword>
<dbReference type="RefSeq" id="XP_011132764.1">
    <property type="nucleotide sequence ID" value="XM_011134462.1"/>
</dbReference>
<sequence>MSANLLEELNSQLSSARALEQQIFMARRKLNENLLATKRAEAALEEITSGEPPKRTFSQAGQAFVAVPTETMAQNLRDEIAALKNSQTVLKETDAKFVERLRNKKNELKQLEDKIKATPVKAN</sequence>